<gene>
    <name evidence="1" type="ORF">TKK_000627</name>
</gene>
<dbReference type="AlphaFoldDB" id="A0ABD2XRD3"/>
<proteinExistence type="predicted"/>
<accession>A0ABD2XRD3</accession>
<evidence type="ECO:0000313" key="1">
    <source>
        <dbReference type="EMBL" id="KAL3407374.1"/>
    </source>
</evidence>
<dbReference type="Proteomes" id="UP001627154">
    <property type="component" value="Unassembled WGS sequence"/>
</dbReference>
<name>A0ABD2XRD3_9HYME</name>
<sequence length="68" mass="7542">MGCNVVKRRRSASALVEHLTCRQSESRLFVRSLNSLSIKLESGCNVLERRKIASAAIVSYSSPLFNNS</sequence>
<protein>
    <submittedName>
        <fullName evidence="1">Uncharacterized protein</fullName>
    </submittedName>
</protein>
<keyword evidence="2" id="KW-1185">Reference proteome</keyword>
<evidence type="ECO:0000313" key="2">
    <source>
        <dbReference type="Proteomes" id="UP001627154"/>
    </source>
</evidence>
<reference evidence="1 2" key="1">
    <citation type="journal article" date="2024" name="bioRxiv">
        <title>A reference genome for Trichogramma kaykai: A tiny desert-dwelling parasitoid wasp with competing sex-ratio distorters.</title>
        <authorList>
            <person name="Culotta J."/>
            <person name="Lindsey A.R."/>
        </authorList>
    </citation>
    <scope>NUCLEOTIDE SEQUENCE [LARGE SCALE GENOMIC DNA]</scope>
    <source>
        <strain evidence="1 2">KSX58</strain>
    </source>
</reference>
<dbReference type="EMBL" id="JBJJXI010000011">
    <property type="protein sequence ID" value="KAL3407374.1"/>
    <property type="molecule type" value="Genomic_DNA"/>
</dbReference>
<comment type="caution">
    <text evidence="1">The sequence shown here is derived from an EMBL/GenBank/DDBJ whole genome shotgun (WGS) entry which is preliminary data.</text>
</comment>
<organism evidence="1 2">
    <name type="scientific">Trichogramma kaykai</name>
    <dbReference type="NCBI Taxonomy" id="54128"/>
    <lineage>
        <taxon>Eukaryota</taxon>
        <taxon>Metazoa</taxon>
        <taxon>Ecdysozoa</taxon>
        <taxon>Arthropoda</taxon>
        <taxon>Hexapoda</taxon>
        <taxon>Insecta</taxon>
        <taxon>Pterygota</taxon>
        <taxon>Neoptera</taxon>
        <taxon>Endopterygota</taxon>
        <taxon>Hymenoptera</taxon>
        <taxon>Apocrita</taxon>
        <taxon>Proctotrupomorpha</taxon>
        <taxon>Chalcidoidea</taxon>
        <taxon>Trichogrammatidae</taxon>
        <taxon>Trichogramma</taxon>
    </lineage>
</organism>